<dbReference type="Proteomes" id="UP000076858">
    <property type="component" value="Unassembled WGS sequence"/>
</dbReference>
<reference evidence="1 2" key="1">
    <citation type="submission" date="2016-03" db="EMBL/GenBank/DDBJ databases">
        <title>EvidentialGene: Evidence-directed Construction of Genes on Genomes.</title>
        <authorList>
            <person name="Gilbert D.G."/>
            <person name="Choi J.-H."/>
            <person name="Mockaitis K."/>
            <person name="Colbourne J."/>
            <person name="Pfrender M."/>
        </authorList>
    </citation>
    <scope>NUCLEOTIDE SEQUENCE [LARGE SCALE GENOMIC DNA]</scope>
    <source>
        <strain evidence="1 2">Xinb3</strain>
        <tissue evidence="1">Complete organism</tissue>
    </source>
</reference>
<protein>
    <submittedName>
        <fullName evidence="1">Uncharacterized protein</fullName>
    </submittedName>
</protein>
<dbReference type="EMBL" id="LRGB01002894">
    <property type="protein sequence ID" value="KZS05594.1"/>
    <property type="molecule type" value="Genomic_DNA"/>
</dbReference>
<organism evidence="1 2">
    <name type="scientific">Daphnia magna</name>
    <dbReference type="NCBI Taxonomy" id="35525"/>
    <lineage>
        <taxon>Eukaryota</taxon>
        <taxon>Metazoa</taxon>
        <taxon>Ecdysozoa</taxon>
        <taxon>Arthropoda</taxon>
        <taxon>Crustacea</taxon>
        <taxon>Branchiopoda</taxon>
        <taxon>Diplostraca</taxon>
        <taxon>Cladocera</taxon>
        <taxon>Anomopoda</taxon>
        <taxon>Daphniidae</taxon>
        <taxon>Daphnia</taxon>
    </lineage>
</organism>
<evidence type="ECO:0000313" key="2">
    <source>
        <dbReference type="Proteomes" id="UP000076858"/>
    </source>
</evidence>
<dbReference type="AlphaFoldDB" id="A0A164N2Q7"/>
<gene>
    <name evidence="1" type="ORF">APZ42_031188</name>
</gene>
<evidence type="ECO:0000313" key="1">
    <source>
        <dbReference type="EMBL" id="KZS05594.1"/>
    </source>
</evidence>
<sequence length="87" mass="10159">MFIRLFTRTTQRLTIVNVSIRFHLTARISLLRPERSCLNLENSITKALTLPLTLALYVDIRSHFLSALVGIKQSTVSFKYRSQHFFF</sequence>
<proteinExistence type="predicted"/>
<comment type="caution">
    <text evidence="1">The sequence shown here is derived from an EMBL/GenBank/DDBJ whole genome shotgun (WGS) entry which is preliminary data.</text>
</comment>
<accession>A0A164N2Q7</accession>
<keyword evidence="2" id="KW-1185">Reference proteome</keyword>
<name>A0A164N2Q7_9CRUS</name>